<keyword evidence="4 5" id="KW-0472">Membrane</keyword>
<comment type="subcellular location">
    <subcellularLocation>
        <location evidence="1">Membrane</location>
        <topology evidence="1">Multi-pass membrane protein</topology>
    </subcellularLocation>
</comment>
<name>A0A432LB30_9BACI</name>
<evidence type="ECO:0000256" key="4">
    <source>
        <dbReference type="ARBA" id="ARBA00023136"/>
    </source>
</evidence>
<dbReference type="Proteomes" id="UP000287910">
    <property type="component" value="Unassembled WGS sequence"/>
</dbReference>
<dbReference type="RefSeq" id="WP_126659432.1">
    <property type="nucleotide sequence ID" value="NZ_RYYR01000015.1"/>
</dbReference>
<evidence type="ECO:0000313" key="7">
    <source>
        <dbReference type="Proteomes" id="UP000287910"/>
    </source>
</evidence>
<feature type="transmembrane region" description="Helical" evidence="5">
    <location>
        <begin position="12"/>
        <end position="35"/>
    </location>
</feature>
<dbReference type="AlphaFoldDB" id="A0A432LB30"/>
<proteinExistence type="predicted"/>
<evidence type="ECO:0000256" key="5">
    <source>
        <dbReference type="SAM" id="Phobius"/>
    </source>
</evidence>
<gene>
    <name evidence="6" type="ORF">EK386_12100</name>
</gene>
<reference evidence="6 7" key="1">
    <citation type="submission" date="2018-12" db="EMBL/GenBank/DDBJ databases">
        <title>Lysinibacillus antri sp. nov., isolated from a cave soil.</title>
        <authorList>
            <person name="Narsing Rao M.P."/>
            <person name="Zhang H."/>
            <person name="Dong Z.-Y."/>
            <person name="Niu X.-K."/>
            <person name="Zhang K."/>
            <person name="Fang B.-Z."/>
            <person name="Kang Y.-Q."/>
            <person name="Xiao M."/>
            <person name="Li W.-J."/>
        </authorList>
    </citation>
    <scope>NUCLEOTIDE SEQUENCE [LARGE SCALE GENOMIC DNA]</scope>
    <source>
        <strain evidence="6 7">SYSU K30002</strain>
    </source>
</reference>
<feature type="transmembrane region" description="Helical" evidence="5">
    <location>
        <begin position="80"/>
        <end position="101"/>
    </location>
</feature>
<dbReference type="EMBL" id="RYYR01000015">
    <property type="protein sequence ID" value="RUL51609.1"/>
    <property type="molecule type" value="Genomic_DNA"/>
</dbReference>
<sequence>MLSNILENNKMISALCYISLLFAPFILPLIVYFIVKDLEVKFHAKRAFLSHLIPTVIGVLLGVFSVIGMFTVSFDGMSGFVILMLVFTIIYFLLTIGLMIWNLMQAVQILKT</sequence>
<dbReference type="InterPro" id="IPR019109">
    <property type="entry name" value="MamF_MmsF"/>
</dbReference>
<evidence type="ECO:0000256" key="3">
    <source>
        <dbReference type="ARBA" id="ARBA00022989"/>
    </source>
</evidence>
<comment type="caution">
    <text evidence="6">The sequence shown here is derived from an EMBL/GenBank/DDBJ whole genome shotgun (WGS) entry which is preliminary data.</text>
</comment>
<dbReference type="Pfam" id="PF09685">
    <property type="entry name" value="MamF_MmsF"/>
    <property type="match status" value="1"/>
</dbReference>
<keyword evidence="3 5" id="KW-1133">Transmembrane helix</keyword>
<evidence type="ECO:0000256" key="2">
    <source>
        <dbReference type="ARBA" id="ARBA00022692"/>
    </source>
</evidence>
<evidence type="ECO:0000313" key="6">
    <source>
        <dbReference type="EMBL" id="RUL51609.1"/>
    </source>
</evidence>
<protein>
    <submittedName>
        <fullName evidence="6">DUF4870 domain-containing protein</fullName>
    </submittedName>
</protein>
<feature type="transmembrane region" description="Helical" evidence="5">
    <location>
        <begin position="47"/>
        <end position="74"/>
    </location>
</feature>
<evidence type="ECO:0000256" key="1">
    <source>
        <dbReference type="ARBA" id="ARBA00004141"/>
    </source>
</evidence>
<keyword evidence="2 5" id="KW-0812">Transmembrane</keyword>
<accession>A0A432LB30</accession>
<keyword evidence="7" id="KW-1185">Reference proteome</keyword>
<organism evidence="6 7">
    <name type="scientific">Lysinibacillus antri</name>
    <dbReference type="NCBI Taxonomy" id="2498145"/>
    <lineage>
        <taxon>Bacteria</taxon>
        <taxon>Bacillati</taxon>
        <taxon>Bacillota</taxon>
        <taxon>Bacilli</taxon>
        <taxon>Bacillales</taxon>
        <taxon>Bacillaceae</taxon>
        <taxon>Lysinibacillus</taxon>
    </lineage>
</organism>